<dbReference type="KEGG" id="panr:A7J50_2528"/>
<evidence type="ECO:0000313" key="3">
    <source>
        <dbReference type="Proteomes" id="UP000077829"/>
    </source>
</evidence>
<dbReference type="PATRIC" id="fig|219572.3.peg.2599"/>
<protein>
    <submittedName>
        <fullName evidence="2">Uncharacterized protein</fullName>
    </submittedName>
</protein>
<dbReference type="EMBL" id="CP015600">
    <property type="protein sequence ID" value="ANF85928.1"/>
    <property type="molecule type" value="Genomic_DNA"/>
</dbReference>
<keyword evidence="1" id="KW-0472">Membrane</keyword>
<dbReference type="AlphaFoldDB" id="A0A172Z0U8"/>
<evidence type="ECO:0000313" key="2">
    <source>
        <dbReference type="EMBL" id="ANF85928.1"/>
    </source>
</evidence>
<gene>
    <name evidence="2" type="ORF">A7J50_2528</name>
</gene>
<keyword evidence="1" id="KW-0812">Transmembrane</keyword>
<accession>A0A172Z0U8</accession>
<name>A0A172Z0U8_9PSED</name>
<organism evidence="2 3">
    <name type="scientific">Pseudomonas antarctica</name>
    <dbReference type="NCBI Taxonomy" id="219572"/>
    <lineage>
        <taxon>Bacteria</taxon>
        <taxon>Pseudomonadati</taxon>
        <taxon>Pseudomonadota</taxon>
        <taxon>Gammaproteobacteria</taxon>
        <taxon>Pseudomonadales</taxon>
        <taxon>Pseudomonadaceae</taxon>
        <taxon>Pseudomonas</taxon>
    </lineage>
</organism>
<sequence>MIHRLAQVFSDSNSHVRAKLFGIYGIFIASWALSVMLYRWKGFDRIEVNPK</sequence>
<dbReference type="Proteomes" id="UP000077829">
    <property type="component" value="Chromosome"/>
</dbReference>
<keyword evidence="1" id="KW-1133">Transmembrane helix</keyword>
<feature type="transmembrane region" description="Helical" evidence="1">
    <location>
        <begin position="21"/>
        <end position="40"/>
    </location>
</feature>
<evidence type="ECO:0000256" key="1">
    <source>
        <dbReference type="SAM" id="Phobius"/>
    </source>
</evidence>
<proteinExistence type="predicted"/>
<reference evidence="2 3" key="1">
    <citation type="submission" date="2016-05" db="EMBL/GenBank/DDBJ databases">
        <title>Complete genome sequence of Pseudomonas antarctica PAMC 27494.</title>
        <authorList>
            <person name="Lee J."/>
        </authorList>
    </citation>
    <scope>NUCLEOTIDE SEQUENCE [LARGE SCALE GENOMIC DNA]</scope>
    <source>
        <strain evidence="2 3">PAMC 27494</strain>
    </source>
</reference>
<dbReference type="RefSeq" id="WP_167353693.1">
    <property type="nucleotide sequence ID" value="NZ_CP015600.1"/>
</dbReference>